<dbReference type="GO" id="GO:0051287">
    <property type="term" value="F:NAD binding"/>
    <property type="evidence" value="ECO:0007669"/>
    <property type="project" value="InterPro"/>
</dbReference>
<sequence length="312" mass="35036">MTKAVLSALIRPLVEPRLPEWVEPLWFMDREQALEMAPDAEIGWFDLNEKEPMVEIARAATNLKWLNSIYAGLDFMPLDLLQERGVTVTNGVGINAITIAEYVVMLMLAHAKGYAQVVRAQDRHEWLMDSPGKRELAGERVLLLGLGAIGKLIKTRLEAFDMKVVPVRRSGGEGSLRPGEWREKLGEFDWVILAVPSTEETRHMIGEIELAAMRPNAVLVNIARGDVVKQDDLVAALQEKTIEAALLDVTDPEPLPEDHPLWGLDNAQVTMHLSGRAQTKMFQRSADRFIENLHRWHKGEPVEPQMDLAAGY</sequence>
<dbReference type="PANTHER" id="PTHR43333">
    <property type="entry name" value="2-HACID_DH_C DOMAIN-CONTAINING PROTEIN"/>
    <property type="match status" value="1"/>
</dbReference>
<keyword evidence="2" id="KW-0520">NAD</keyword>
<evidence type="ECO:0000256" key="3">
    <source>
        <dbReference type="RuleBase" id="RU003719"/>
    </source>
</evidence>
<name>A0A844XP11_9SPHN</name>
<dbReference type="GO" id="GO:0016616">
    <property type="term" value="F:oxidoreductase activity, acting on the CH-OH group of donors, NAD or NADP as acceptor"/>
    <property type="evidence" value="ECO:0007669"/>
    <property type="project" value="InterPro"/>
</dbReference>
<gene>
    <name evidence="6" type="ORF">GRI69_01690</name>
</gene>
<feature type="domain" description="D-isomer specific 2-hydroxyacid dehydrogenase catalytic" evidence="4">
    <location>
        <begin position="28"/>
        <end position="299"/>
    </location>
</feature>
<comment type="caution">
    <text evidence="6">The sequence shown here is derived from an EMBL/GenBank/DDBJ whole genome shotgun (WGS) entry which is preliminary data.</text>
</comment>
<dbReference type="CDD" id="cd05300">
    <property type="entry name" value="2-Hacid_dh_1"/>
    <property type="match status" value="1"/>
</dbReference>
<feature type="domain" description="D-isomer specific 2-hydroxyacid dehydrogenase NAD-binding" evidence="5">
    <location>
        <begin position="104"/>
        <end position="274"/>
    </location>
</feature>
<keyword evidence="1 3" id="KW-0560">Oxidoreductase</keyword>
<evidence type="ECO:0000256" key="2">
    <source>
        <dbReference type="ARBA" id="ARBA00023027"/>
    </source>
</evidence>
<accession>A0A844XP11</accession>
<dbReference type="AlphaFoldDB" id="A0A844XP11"/>
<dbReference type="InterPro" id="IPR006139">
    <property type="entry name" value="D-isomer_2_OHA_DH_cat_dom"/>
</dbReference>
<evidence type="ECO:0000313" key="7">
    <source>
        <dbReference type="Proteomes" id="UP000448199"/>
    </source>
</evidence>
<dbReference type="SUPFAM" id="SSF52283">
    <property type="entry name" value="Formate/glycerate dehydrogenase catalytic domain-like"/>
    <property type="match status" value="1"/>
</dbReference>
<dbReference type="InterPro" id="IPR036291">
    <property type="entry name" value="NAD(P)-bd_dom_sf"/>
</dbReference>
<organism evidence="6 7">
    <name type="scientific">Qipengyuania vulgaris</name>
    <dbReference type="NCBI Taxonomy" id="291985"/>
    <lineage>
        <taxon>Bacteria</taxon>
        <taxon>Pseudomonadati</taxon>
        <taxon>Pseudomonadota</taxon>
        <taxon>Alphaproteobacteria</taxon>
        <taxon>Sphingomonadales</taxon>
        <taxon>Erythrobacteraceae</taxon>
        <taxon>Qipengyuania</taxon>
    </lineage>
</organism>
<evidence type="ECO:0000259" key="5">
    <source>
        <dbReference type="Pfam" id="PF02826"/>
    </source>
</evidence>
<keyword evidence="7" id="KW-1185">Reference proteome</keyword>
<dbReference type="EMBL" id="WTYC01000001">
    <property type="protein sequence ID" value="MXO46973.1"/>
    <property type="molecule type" value="Genomic_DNA"/>
</dbReference>
<dbReference type="SUPFAM" id="SSF51735">
    <property type="entry name" value="NAD(P)-binding Rossmann-fold domains"/>
    <property type="match status" value="1"/>
</dbReference>
<dbReference type="InterPro" id="IPR006140">
    <property type="entry name" value="D-isomer_DH_NAD-bd"/>
</dbReference>
<dbReference type="PANTHER" id="PTHR43333:SF1">
    <property type="entry name" value="D-ISOMER SPECIFIC 2-HYDROXYACID DEHYDROGENASE NAD-BINDING DOMAIN-CONTAINING PROTEIN"/>
    <property type="match status" value="1"/>
</dbReference>
<reference evidence="6 7" key="1">
    <citation type="submission" date="2019-12" db="EMBL/GenBank/DDBJ databases">
        <title>Genomic-based taxomic classification of the family Erythrobacteraceae.</title>
        <authorList>
            <person name="Xu L."/>
        </authorList>
    </citation>
    <scope>NUCLEOTIDE SEQUENCE [LARGE SCALE GENOMIC DNA]</scope>
    <source>
        <strain evidence="6 7">DSM 17792</strain>
    </source>
</reference>
<dbReference type="RefSeq" id="WP_160726583.1">
    <property type="nucleotide sequence ID" value="NZ_WTYC01000001.1"/>
</dbReference>
<proteinExistence type="inferred from homology"/>
<evidence type="ECO:0000259" key="4">
    <source>
        <dbReference type="Pfam" id="PF00389"/>
    </source>
</evidence>
<evidence type="ECO:0000313" key="6">
    <source>
        <dbReference type="EMBL" id="MXO46973.1"/>
    </source>
</evidence>
<dbReference type="OrthoDB" id="9787219at2"/>
<dbReference type="Pfam" id="PF02826">
    <property type="entry name" value="2-Hacid_dh_C"/>
    <property type="match status" value="1"/>
</dbReference>
<evidence type="ECO:0000256" key="1">
    <source>
        <dbReference type="ARBA" id="ARBA00023002"/>
    </source>
</evidence>
<dbReference type="Gene3D" id="3.40.50.720">
    <property type="entry name" value="NAD(P)-binding Rossmann-like Domain"/>
    <property type="match status" value="2"/>
</dbReference>
<dbReference type="Proteomes" id="UP000448199">
    <property type="component" value="Unassembled WGS sequence"/>
</dbReference>
<protein>
    <submittedName>
        <fullName evidence="6">D-2-hydroxyacid dehydrogenase</fullName>
    </submittedName>
</protein>
<comment type="similarity">
    <text evidence="3">Belongs to the D-isomer specific 2-hydroxyacid dehydrogenase family.</text>
</comment>
<dbReference type="Pfam" id="PF00389">
    <property type="entry name" value="2-Hacid_dh"/>
    <property type="match status" value="1"/>
</dbReference>